<feature type="transmembrane region" description="Helical" evidence="1">
    <location>
        <begin position="22"/>
        <end position="43"/>
    </location>
</feature>
<dbReference type="Proteomes" id="UP001500620">
    <property type="component" value="Unassembled WGS sequence"/>
</dbReference>
<evidence type="ECO:0000313" key="3">
    <source>
        <dbReference type="Proteomes" id="UP001500620"/>
    </source>
</evidence>
<dbReference type="EMBL" id="BAABAT010000056">
    <property type="protein sequence ID" value="GAA4262878.1"/>
    <property type="molecule type" value="Genomic_DNA"/>
</dbReference>
<keyword evidence="1" id="KW-0472">Membrane</keyword>
<accession>A0ABP8DSC6</accession>
<protein>
    <submittedName>
        <fullName evidence="2">Uncharacterized protein</fullName>
    </submittedName>
</protein>
<comment type="caution">
    <text evidence="2">The sequence shown here is derived from an EMBL/GenBank/DDBJ whole genome shotgun (WGS) entry which is preliminary data.</text>
</comment>
<feature type="transmembrane region" description="Helical" evidence="1">
    <location>
        <begin position="55"/>
        <end position="73"/>
    </location>
</feature>
<dbReference type="Pfam" id="PF19733">
    <property type="entry name" value="DUF6223"/>
    <property type="match status" value="1"/>
</dbReference>
<evidence type="ECO:0000313" key="2">
    <source>
        <dbReference type="EMBL" id="GAA4262878.1"/>
    </source>
</evidence>
<feature type="transmembrane region" description="Helical" evidence="1">
    <location>
        <begin position="85"/>
        <end position="104"/>
    </location>
</feature>
<proteinExistence type="predicted"/>
<keyword evidence="3" id="KW-1185">Reference proteome</keyword>
<dbReference type="InterPro" id="IPR045770">
    <property type="entry name" value="DUF6223"/>
</dbReference>
<dbReference type="RefSeq" id="WP_345140961.1">
    <property type="nucleotide sequence ID" value="NZ_BAABAT010000056.1"/>
</dbReference>
<sequence>MDIHLLYAASTVGAHTLTLDRLVATAAALAALAAAVVGALTLMRRLGRFAKRGPAFALVAGAAGAVVGGLVLATADGGPGTGNGVVGAAAAVVLGLLAVVFGALTRFRIKSV</sequence>
<organism evidence="2 3">
    <name type="scientific">Dactylosporangium darangshiense</name>
    <dbReference type="NCBI Taxonomy" id="579108"/>
    <lineage>
        <taxon>Bacteria</taxon>
        <taxon>Bacillati</taxon>
        <taxon>Actinomycetota</taxon>
        <taxon>Actinomycetes</taxon>
        <taxon>Micromonosporales</taxon>
        <taxon>Micromonosporaceae</taxon>
        <taxon>Dactylosporangium</taxon>
    </lineage>
</organism>
<evidence type="ECO:0000256" key="1">
    <source>
        <dbReference type="SAM" id="Phobius"/>
    </source>
</evidence>
<keyword evidence="1" id="KW-1133">Transmembrane helix</keyword>
<name>A0ABP8DSC6_9ACTN</name>
<gene>
    <name evidence="2" type="ORF">GCM10022255_102350</name>
</gene>
<reference evidence="3" key="1">
    <citation type="journal article" date="2019" name="Int. J. Syst. Evol. Microbiol.">
        <title>The Global Catalogue of Microorganisms (GCM) 10K type strain sequencing project: providing services to taxonomists for standard genome sequencing and annotation.</title>
        <authorList>
            <consortium name="The Broad Institute Genomics Platform"/>
            <consortium name="The Broad Institute Genome Sequencing Center for Infectious Disease"/>
            <person name="Wu L."/>
            <person name="Ma J."/>
        </authorList>
    </citation>
    <scope>NUCLEOTIDE SEQUENCE [LARGE SCALE GENOMIC DNA]</scope>
    <source>
        <strain evidence="3">JCM 17441</strain>
    </source>
</reference>
<keyword evidence="1" id="KW-0812">Transmembrane</keyword>